<sequence>MYHKSIMAQLIVLVDINRESVAATCELFPRVFALNKSNKINTKRAYINKIVFQCKYCHLTIATRATSRFSSHSCLKMKFVLLFVTSVLSVSTHQYLHKTPAGLVWLSPYMSKQKPVLHKYQQVLYEPVDPDMPYFRYSKPLHPAVTYHQQKDEQFEYDDAHHDDINEVFVDSQSRSKGSQLQEKSNPRFFFGTATTIRNPFIKTATFTLFTTISLSSVVSCIVAGDFVDAAAQAKPCRRKRDLVHQSDQTNEQYFISPSEPQKFTATAVPYPSDLMRDKRQLPIFQGTSLWNKDIIESTKEENDVSYFWPAKNRKEQRFLFENSHYVASTTVTSYNFVSTTVTKTVDVAIDVGLNCVPTGYVVC</sequence>
<gene>
    <name evidence="1" type="ORF">APZ42_020074</name>
</gene>
<evidence type="ECO:0000313" key="1">
    <source>
        <dbReference type="EMBL" id="KZS14726.1"/>
    </source>
</evidence>
<accession>A0A162CMZ2</accession>
<evidence type="ECO:0000313" key="2">
    <source>
        <dbReference type="Proteomes" id="UP000076858"/>
    </source>
</evidence>
<organism evidence="1 2">
    <name type="scientific">Daphnia magna</name>
    <dbReference type="NCBI Taxonomy" id="35525"/>
    <lineage>
        <taxon>Eukaryota</taxon>
        <taxon>Metazoa</taxon>
        <taxon>Ecdysozoa</taxon>
        <taxon>Arthropoda</taxon>
        <taxon>Crustacea</taxon>
        <taxon>Branchiopoda</taxon>
        <taxon>Diplostraca</taxon>
        <taxon>Cladocera</taxon>
        <taxon>Anomopoda</taxon>
        <taxon>Daphniidae</taxon>
        <taxon>Daphnia</taxon>
    </lineage>
</organism>
<dbReference type="AlphaFoldDB" id="A0A162CMZ2"/>
<protein>
    <submittedName>
        <fullName evidence="1">Uncharacterized protein</fullName>
    </submittedName>
</protein>
<keyword evidence="2" id="KW-1185">Reference proteome</keyword>
<name>A0A162CMZ2_9CRUS</name>
<dbReference type="OrthoDB" id="6365142at2759"/>
<reference evidence="1 2" key="1">
    <citation type="submission" date="2016-03" db="EMBL/GenBank/DDBJ databases">
        <title>EvidentialGene: Evidence-directed Construction of Genes on Genomes.</title>
        <authorList>
            <person name="Gilbert D.G."/>
            <person name="Choi J.-H."/>
            <person name="Mockaitis K."/>
            <person name="Colbourne J."/>
            <person name="Pfrender M."/>
        </authorList>
    </citation>
    <scope>NUCLEOTIDE SEQUENCE [LARGE SCALE GENOMIC DNA]</scope>
    <source>
        <strain evidence="1 2">Xinb3</strain>
        <tissue evidence="1">Complete organism</tissue>
    </source>
</reference>
<comment type="caution">
    <text evidence="1">The sequence shown here is derived from an EMBL/GenBank/DDBJ whole genome shotgun (WGS) entry which is preliminary data.</text>
</comment>
<dbReference type="EMBL" id="LRGB01000944">
    <property type="protein sequence ID" value="KZS14726.1"/>
    <property type="molecule type" value="Genomic_DNA"/>
</dbReference>
<proteinExistence type="predicted"/>
<dbReference type="Proteomes" id="UP000076858">
    <property type="component" value="Unassembled WGS sequence"/>
</dbReference>